<feature type="compositionally biased region" description="Low complexity" evidence="1">
    <location>
        <begin position="79"/>
        <end position="106"/>
    </location>
</feature>
<evidence type="ECO:0000313" key="3">
    <source>
        <dbReference type="Proteomes" id="UP001211907"/>
    </source>
</evidence>
<feature type="compositionally biased region" description="Acidic residues" evidence="1">
    <location>
        <begin position="421"/>
        <end position="458"/>
    </location>
</feature>
<feature type="region of interest" description="Disordered" evidence="1">
    <location>
        <begin position="582"/>
        <end position="607"/>
    </location>
</feature>
<dbReference type="AlphaFoldDB" id="A0AAD5SYE8"/>
<organism evidence="2 3">
    <name type="scientific">Physocladia obscura</name>
    <dbReference type="NCBI Taxonomy" id="109957"/>
    <lineage>
        <taxon>Eukaryota</taxon>
        <taxon>Fungi</taxon>
        <taxon>Fungi incertae sedis</taxon>
        <taxon>Chytridiomycota</taxon>
        <taxon>Chytridiomycota incertae sedis</taxon>
        <taxon>Chytridiomycetes</taxon>
        <taxon>Chytridiales</taxon>
        <taxon>Chytriomycetaceae</taxon>
        <taxon>Physocladia</taxon>
    </lineage>
</organism>
<feature type="region of interest" description="Disordered" evidence="1">
    <location>
        <begin position="1"/>
        <end position="38"/>
    </location>
</feature>
<feature type="non-terminal residue" evidence="2">
    <location>
        <position position="1"/>
    </location>
</feature>
<feature type="region of interest" description="Disordered" evidence="1">
    <location>
        <begin position="52"/>
        <end position="187"/>
    </location>
</feature>
<feature type="compositionally biased region" description="Acidic residues" evidence="1">
    <location>
        <begin position="132"/>
        <end position="142"/>
    </location>
</feature>
<protein>
    <submittedName>
        <fullName evidence="2">Uncharacterized protein</fullName>
    </submittedName>
</protein>
<feature type="compositionally biased region" description="Basic and acidic residues" evidence="1">
    <location>
        <begin position="14"/>
        <end position="38"/>
    </location>
</feature>
<feature type="compositionally biased region" description="Basic and acidic residues" evidence="1">
    <location>
        <begin position="593"/>
        <end position="607"/>
    </location>
</feature>
<evidence type="ECO:0000256" key="1">
    <source>
        <dbReference type="SAM" id="MobiDB-lite"/>
    </source>
</evidence>
<dbReference type="EMBL" id="JADGJH010001114">
    <property type="protein sequence ID" value="KAJ3118623.1"/>
    <property type="molecule type" value="Genomic_DNA"/>
</dbReference>
<accession>A0AAD5SYE8</accession>
<comment type="caution">
    <text evidence="2">The sequence shown here is derived from an EMBL/GenBank/DDBJ whole genome shotgun (WGS) entry which is preliminary data.</text>
</comment>
<evidence type="ECO:0000313" key="2">
    <source>
        <dbReference type="EMBL" id="KAJ3118623.1"/>
    </source>
</evidence>
<gene>
    <name evidence="2" type="ORF">HK100_000571</name>
</gene>
<name>A0AAD5SYE8_9FUNG</name>
<feature type="compositionally biased region" description="Low complexity" evidence="1">
    <location>
        <begin position="116"/>
        <end position="131"/>
    </location>
</feature>
<feature type="compositionally biased region" description="Basic and acidic residues" evidence="1">
    <location>
        <begin position="492"/>
        <end position="510"/>
    </location>
</feature>
<feature type="compositionally biased region" description="Low complexity" evidence="1">
    <location>
        <begin position="228"/>
        <end position="261"/>
    </location>
</feature>
<feature type="compositionally biased region" description="Acidic residues" evidence="1">
    <location>
        <begin position="167"/>
        <end position="178"/>
    </location>
</feature>
<feature type="region of interest" description="Disordered" evidence="1">
    <location>
        <begin position="418"/>
        <end position="516"/>
    </location>
</feature>
<dbReference type="Proteomes" id="UP001211907">
    <property type="component" value="Unassembled WGS sequence"/>
</dbReference>
<feature type="region of interest" description="Disordered" evidence="1">
    <location>
        <begin position="203"/>
        <end position="264"/>
    </location>
</feature>
<reference evidence="2" key="1">
    <citation type="submission" date="2020-05" db="EMBL/GenBank/DDBJ databases">
        <title>Phylogenomic resolution of chytrid fungi.</title>
        <authorList>
            <person name="Stajich J.E."/>
            <person name="Amses K."/>
            <person name="Simmons R."/>
            <person name="Seto K."/>
            <person name="Myers J."/>
            <person name="Bonds A."/>
            <person name="Quandt C.A."/>
            <person name="Barry K."/>
            <person name="Liu P."/>
            <person name="Grigoriev I."/>
            <person name="Longcore J.E."/>
            <person name="James T.Y."/>
        </authorList>
    </citation>
    <scope>NUCLEOTIDE SEQUENCE</scope>
    <source>
        <strain evidence="2">JEL0513</strain>
    </source>
</reference>
<sequence length="936" mass="101289">MGTKKSKKASATRRIAEAEAQKAETEARARAEAEAETARIEAEAAAAAARAKAEAEAKAKAEEEAEVARAKAKADAEAESAALAAARIASVRANASDNTDTSSGSDSDSDSDDSNSDSASNSSSVSYSDSDSNSDSDSDSDPDSAFPDTAAVPTIVESDSESKCETETESEFEIELDEPVAVAPNVSPIVDVNVKFSAIAESSVDAKNLENNKNNSNTTSEDDDSFDTDTQSSINSGVDVGSVSDTSSNSDLDTSDSNSNDDSAHIDSIKVTHSTLPGKQENNSKHQTTLSLNTSVFLEDTLDPTAEWASVSTSADILKAATPTTPASASTQLESATNTSLLKVPSLHAAIFADSDDPDTVSTNSRKAYDSQVSTLQLGSRLSSVDLATVTVQQANDEQLKEAILAADTAQIVVQIGLNSEDSDENDEDYISYDSDEDSDNSDEDEDGTDKDDNDTDKDDDRNQTNAKILTEKPHSDAKSLSSGSELSSDGNGKEDGKDDSNDKQSDSAKKGHNVRVETNAIPAIIEASAALESSSIDQVDSETSSISALNKSNKDQFVPDSETVAGVVEIKPVEISLMPDNNLRESAVGQDRNYKHETSGDNRETSKSQSNFVLPILDAHTWISVLFLLSDEKDIIFLASLCKALHKLILDPSVISSWLLRRSTHYLALYNTYKNFPHLLTPTVAQTLISQGAHIPRHLTSLIALENPDIINQTENKPSTKLSDALELLMWTGKTTYGDMFGFDAETAVNATLVPGQEAPEVINAKILQYRRVLGWAYDLVVDERLADAPAVEDRKEEKKRRRRCMKGVTDADAFLQLLKLYRATFEEKEVVVLEPNARGPTGFMAREKKINMMKDANLSEQEKRRNKIAAALRELSNIYRFAPGLVAEKLESGWLPVDLFERDVELAWFLLRHAGEAKSRVVFDSDGYDEVTYR</sequence>
<keyword evidence="3" id="KW-1185">Reference proteome</keyword>
<feature type="compositionally biased region" description="Low complexity" evidence="1">
    <location>
        <begin position="479"/>
        <end position="491"/>
    </location>
</feature>
<proteinExistence type="predicted"/>
<feature type="compositionally biased region" description="Basic and acidic residues" evidence="1">
    <location>
        <begin position="52"/>
        <end position="76"/>
    </location>
</feature>
<feature type="compositionally biased region" description="Basic residues" evidence="1">
    <location>
        <begin position="1"/>
        <end position="11"/>
    </location>
</feature>